<reference evidence="2 3" key="1">
    <citation type="submission" date="2019-05" db="EMBL/GenBank/DDBJ databases">
        <title>The metagenome of a microbial culture collection derived from dairy environment covers the genomic content of the human microbiome.</title>
        <authorList>
            <person name="Roder T."/>
            <person name="Wuthrich D."/>
            <person name="Sattari Z."/>
            <person name="Von Ah U."/>
            <person name="Bar C."/>
            <person name="Ronchi F."/>
            <person name="Macpherson A.J."/>
            <person name="Ganal-Vonarburg S.C."/>
            <person name="Bruggmann R."/>
            <person name="Vergeres G."/>
        </authorList>
    </citation>
    <scope>NUCLEOTIDE SEQUENCE [LARGE SCALE GENOMIC DNA]</scope>
    <source>
        <strain evidence="2 3">FAM 18815</strain>
    </source>
</reference>
<name>A0A5R9BQ78_9LACO</name>
<feature type="transmembrane region" description="Helical" evidence="1">
    <location>
        <begin position="149"/>
        <end position="170"/>
    </location>
</feature>
<feature type="transmembrane region" description="Helical" evidence="1">
    <location>
        <begin position="12"/>
        <end position="30"/>
    </location>
</feature>
<dbReference type="OrthoDB" id="2000069at2"/>
<feature type="transmembrane region" description="Helical" evidence="1">
    <location>
        <begin position="36"/>
        <end position="57"/>
    </location>
</feature>
<dbReference type="EMBL" id="VBTH01000036">
    <property type="protein sequence ID" value="TLQ02816.1"/>
    <property type="molecule type" value="Genomic_DNA"/>
</dbReference>
<feature type="transmembrane region" description="Helical" evidence="1">
    <location>
        <begin position="230"/>
        <end position="248"/>
    </location>
</feature>
<dbReference type="Proteomes" id="UP000305541">
    <property type="component" value="Unassembled WGS sequence"/>
</dbReference>
<gene>
    <name evidence="2" type="ORF">FEZ51_10305</name>
</gene>
<protein>
    <recommendedName>
        <fullName evidence="4">Polysaccharide polymerase</fullName>
    </recommendedName>
</protein>
<dbReference type="AlphaFoldDB" id="A0A5R9BQ78"/>
<evidence type="ECO:0008006" key="4">
    <source>
        <dbReference type="Google" id="ProtNLM"/>
    </source>
</evidence>
<keyword evidence="1" id="KW-0812">Transmembrane</keyword>
<keyword evidence="1" id="KW-1133">Transmembrane helix</keyword>
<keyword evidence="1" id="KW-0472">Membrane</keyword>
<comment type="caution">
    <text evidence="2">The sequence shown here is derived from an EMBL/GenBank/DDBJ whole genome shotgun (WGS) entry which is preliminary data.</text>
</comment>
<sequence>MNHLNFFDRFRLLIYSFLLVAYTFLFYTQFSRELSLGGPFTIVRTLILMLMLIVVLFQKYSTREVLLFLIIGIMCSIVSYQNRTIDPIITFGAVLSLKDIPFKKIIEVDFVTRLLSTGTIVILSILNIIPSNNFYSGNKADFLRHSFGFFHPNTFGAYIMILVLEFIYLGERYHKRNYRILILPVAVVSLELLSNNRTAELSMILYITVYSIFSLPALKRVKEKTYKLISFLILTVASMISLFVSYSFNNGSYIWLKINDLMSGRPKMINSIVTGIYPIHLFGQKTPLIGNTEGINIDGYLMTVFVDNSYMGILIKYGIVFFVLFLFWMLINSFKYLSGNKRVVMLSWLIAIVSWGISEDKLLAIQFNSLLLIYVSDSGGLKLEENLVNDYQYKDENNATLNNNSNV</sequence>
<accession>A0A5R9BQ78</accession>
<feature type="transmembrane region" description="Helical" evidence="1">
    <location>
        <begin position="110"/>
        <end position="129"/>
    </location>
</feature>
<organism evidence="2 3">
    <name type="scientific">Pediococcus stilesii</name>
    <dbReference type="NCBI Taxonomy" id="331679"/>
    <lineage>
        <taxon>Bacteria</taxon>
        <taxon>Bacillati</taxon>
        <taxon>Bacillota</taxon>
        <taxon>Bacilli</taxon>
        <taxon>Lactobacillales</taxon>
        <taxon>Lactobacillaceae</taxon>
        <taxon>Pediococcus</taxon>
    </lineage>
</organism>
<dbReference type="RefSeq" id="WP_138474995.1">
    <property type="nucleotide sequence ID" value="NZ_VBTH01000036.1"/>
</dbReference>
<evidence type="ECO:0000313" key="3">
    <source>
        <dbReference type="Proteomes" id="UP000305541"/>
    </source>
</evidence>
<feature type="transmembrane region" description="Helical" evidence="1">
    <location>
        <begin position="310"/>
        <end position="331"/>
    </location>
</feature>
<evidence type="ECO:0000256" key="1">
    <source>
        <dbReference type="SAM" id="Phobius"/>
    </source>
</evidence>
<proteinExistence type="predicted"/>
<evidence type="ECO:0000313" key="2">
    <source>
        <dbReference type="EMBL" id="TLQ02816.1"/>
    </source>
</evidence>